<dbReference type="AlphaFoldDB" id="A0A382I3M0"/>
<protein>
    <submittedName>
        <fullName evidence="1">Uncharacterized protein</fullName>
    </submittedName>
</protein>
<proteinExistence type="predicted"/>
<feature type="non-terminal residue" evidence="1">
    <location>
        <position position="1"/>
    </location>
</feature>
<name>A0A382I3M0_9ZZZZ</name>
<dbReference type="EMBL" id="UINC01064900">
    <property type="protein sequence ID" value="SVB94005.1"/>
    <property type="molecule type" value="Genomic_DNA"/>
</dbReference>
<gene>
    <name evidence="1" type="ORF">METZ01_LOCUS246859</name>
</gene>
<accession>A0A382I3M0</accession>
<feature type="non-terminal residue" evidence="1">
    <location>
        <position position="65"/>
    </location>
</feature>
<reference evidence="1" key="1">
    <citation type="submission" date="2018-05" db="EMBL/GenBank/DDBJ databases">
        <authorList>
            <person name="Lanie J.A."/>
            <person name="Ng W.-L."/>
            <person name="Kazmierczak K.M."/>
            <person name="Andrzejewski T.M."/>
            <person name="Davidsen T.M."/>
            <person name="Wayne K.J."/>
            <person name="Tettelin H."/>
            <person name="Glass J.I."/>
            <person name="Rusch D."/>
            <person name="Podicherti R."/>
            <person name="Tsui H.-C.T."/>
            <person name="Winkler M.E."/>
        </authorList>
    </citation>
    <scope>NUCLEOTIDE SEQUENCE</scope>
</reference>
<evidence type="ECO:0000313" key="1">
    <source>
        <dbReference type="EMBL" id="SVB94005.1"/>
    </source>
</evidence>
<sequence>VLIDSWLLVPVHCLTLAADKYYYPTAQRVHQPSEGVRMVDHACYKPISVTGLTEGLESPVVVRDR</sequence>
<organism evidence="1">
    <name type="scientific">marine metagenome</name>
    <dbReference type="NCBI Taxonomy" id="408172"/>
    <lineage>
        <taxon>unclassified sequences</taxon>
        <taxon>metagenomes</taxon>
        <taxon>ecological metagenomes</taxon>
    </lineage>
</organism>